<keyword evidence="1" id="KW-1133">Transmembrane helix</keyword>
<gene>
    <name evidence="2" type="ORF">PI23P_12012</name>
</gene>
<dbReference type="HOGENOM" id="CLU_2261163_0_0_10"/>
<dbReference type="EMBL" id="AAOG01000003">
    <property type="protein sequence ID" value="EAR12058.1"/>
    <property type="molecule type" value="Genomic_DNA"/>
</dbReference>
<keyword evidence="3" id="KW-1185">Reference proteome</keyword>
<evidence type="ECO:0000313" key="3">
    <source>
        <dbReference type="Proteomes" id="UP000003053"/>
    </source>
</evidence>
<evidence type="ECO:0000313" key="2">
    <source>
        <dbReference type="EMBL" id="EAR12058.1"/>
    </source>
</evidence>
<reference evidence="2 3" key="1">
    <citation type="submission" date="2006-02" db="EMBL/GenBank/DDBJ databases">
        <authorList>
            <person name="Murray A."/>
            <person name="Staley J."/>
            <person name="Ferriera S."/>
            <person name="Johnson J."/>
            <person name="Kravitz S."/>
            <person name="Halpern A."/>
            <person name="Remington K."/>
            <person name="Beeson K."/>
            <person name="Tran B."/>
            <person name="Rogers Y.-H."/>
            <person name="Friedman R."/>
            <person name="Venter J.C."/>
        </authorList>
    </citation>
    <scope>NUCLEOTIDE SEQUENCE [LARGE SCALE GENOMIC DNA]</scope>
    <source>
        <strain evidence="2 3">23-P</strain>
    </source>
</reference>
<protein>
    <submittedName>
        <fullName evidence="2">Uncharacterized protein</fullName>
    </submittedName>
</protein>
<proteinExistence type="predicted"/>
<accession>A4C1Q5</accession>
<dbReference type="Proteomes" id="UP000003053">
    <property type="component" value="Unassembled WGS sequence"/>
</dbReference>
<organism evidence="2 3">
    <name type="scientific">Polaribacter irgensii 23-P</name>
    <dbReference type="NCBI Taxonomy" id="313594"/>
    <lineage>
        <taxon>Bacteria</taxon>
        <taxon>Pseudomonadati</taxon>
        <taxon>Bacteroidota</taxon>
        <taxon>Flavobacteriia</taxon>
        <taxon>Flavobacteriales</taxon>
        <taxon>Flavobacteriaceae</taxon>
    </lineage>
</organism>
<name>A4C1Q5_9FLAO</name>
<dbReference type="AlphaFoldDB" id="A4C1Q5"/>
<evidence type="ECO:0000256" key="1">
    <source>
        <dbReference type="SAM" id="Phobius"/>
    </source>
</evidence>
<comment type="caution">
    <text evidence="2">The sequence shown here is derived from an EMBL/GenBank/DDBJ whole genome shotgun (WGS) entry which is preliminary data.</text>
</comment>
<keyword evidence="1" id="KW-0472">Membrane</keyword>
<sequence>MIIQKCVHLKLSLSAVKNMIKFSLKMSSFELDPNKAPPSKPELGAVPSIKLILRRKPKLSRFVSKEVSVALIMPKFSPFLLVYLFSTTAYHLKFYGYLEFYPS</sequence>
<feature type="transmembrane region" description="Helical" evidence="1">
    <location>
        <begin position="62"/>
        <end position="85"/>
    </location>
</feature>
<keyword evidence="1" id="KW-0812">Transmembrane</keyword>